<dbReference type="EMBL" id="LXQA010215349">
    <property type="protein sequence ID" value="MCI34603.1"/>
    <property type="molecule type" value="Genomic_DNA"/>
</dbReference>
<keyword evidence="2" id="KW-1185">Reference proteome</keyword>
<proteinExistence type="predicted"/>
<sequence>MVVVAQSRVGELHGSPTV</sequence>
<organism evidence="1 2">
    <name type="scientific">Trifolium medium</name>
    <dbReference type="NCBI Taxonomy" id="97028"/>
    <lineage>
        <taxon>Eukaryota</taxon>
        <taxon>Viridiplantae</taxon>
        <taxon>Streptophyta</taxon>
        <taxon>Embryophyta</taxon>
        <taxon>Tracheophyta</taxon>
        <taxon>Spermatophyta</taxon>
        <taxon>Magnoliopsida</taxon>
        <taxon>eudicotyledons</taxon>
        <taxon>Gunneridae</taxon>
        <taxon>Pentapetalae</taxon>
        <taxon>rosids</taxon>
        <taxon>fabids</taxon>
        <taxon>Fabales</taxon>
        <taxon>Fabaceae</taxon>
        <taxon>Papilionoideae</taxon>
        <taxon>50 kb inversion clade</taxon>
        <taxon>NPAAA clade</taxon>
        <taxon>Hologalegina</taxon>
        <taxon>IRL clade</taxon>
        <taxon>Trifolieae</taxon>
        <taxon>Trifolium</taxon>
    </lineage>
</organism>
<accession>A0A392RDA4</accession>
<comment type="caution">
    <text evidence="1">The sequence shown here is derived from an EMBL/GenBank/DDBJ whole genome shotgun (WGS) entry which is preliminary data.</text>
</comment>
<feature type="non-terminal residue" evidence="1">
    <location>
        <position position="18"/>
    </location>
</feature>
<evidence type="ECO:0000313" key="1">
    <source>
        <dbReference type="EMBL" id="MCI34603.1"/>
    </source>
</evidence>
<reference evidence="1 2" key="1">
    <citation type="journal article" date="2018" name="Front. Plant Sci.">
        <title>Red Clover (Trifolium pratense) and Zigzag Clover (T. medium) - A Picture of Genomic Similarities and Differences.</title>
        <authorList>
            <person name="Dluhosova J."/>
            <person name="Istvanek J."/>
            <person name="Nedelnik J."/>
            <person name="Repkova J."/>
        </authorList>
    </citation>
    <scope>NUCLEOTIDE SEQUENCE [LARGE SCALE GENOMIC DNA]</scope>
    <source>
        <strain evidence="2">cv. 10/8</strain>
        <tissue evidence="1">Leaf</tissue>
    </source>
</reference>
<protein>
    <submittedName>
        <fullName evidence="1">Uncharacterized protein</fullName>
    </submittedName>
</protein>
<dbReference type="AlphaFoldDB" id="A0A392RDA4"/>
<name>A0A392RDA4_9FABA</name>
<evidence type="ECO:0000313" key="2">
    <source>
        <dbReference type="Proteomes" id="UP000265520"/>
    </source>
</evidence>
<dbReference type="Proteomes" id="UP000265520">
    <property type="component" value="Unassembled WGS sequence"/>
</dbReference>